<evidence type="ECO:0000256" key="7">
    <source>
        <dbReference type="ARBA" id="ARBA00022741"/>
    </source>
</evidence>
<dbReference type="GO" id="GO:0005737">
    <property type="term" value="C:cytoplasm"/>
    <property type="evidence" value="ECO:0007669"/>
    <property type="project" value="InterPro"/>
</dbReference>
<comment type="catalytic activity">
    <reaction evidence="1">
        <text>ATP + protein L-histidine = ADP + protein N-phospho-L-histidine.</text>
        <dbReference type="EC" id="2.7.13.3"/>
    </reaction>
</comment>
<feature type="modified residue" description="Phosphohistidine" evidence="12">
    <location>
        <position position="58"/>
    </location>
</feature>
<keyword evidence="7" id="KW-0547">Nucleotide-binding</keyword>
<evidence type="ECO:0000259" key="16">
    <source>
        <dbReference type="PROSITE" id="PS50894"/>
    </source>
</evidence>
<dbReference type="Gene3D" id="2.30.30.40">
    <property type="entry name" value="SH3 Domains"/>
    <property type="match status" value="1"/>
</dbReference>
<comment type="caution">
    <text evidence="17">The sequence shown here is derived from an EMBL/GenBank/DDBJ whole genome shotgun (WGS) entry which is preliminary data.</text>
</comment>
<accession>A0A7I9VQ79</accession>
<feature type="region of interest" description="Disordered" evidence="13">
    <location>
        <begin position="136"/>
        <end position="163"/>
    </location>
</feature>
<gene>
    <name evidence="17" type="ORF">AMYX_31390</name>
</gene>
<dbReference type="PROSITE" id="PS50851">
    <property type="entry name" value="CHEW"/>
    <property type="match status" value="1"/>
</dbReference>
<dbReference type="PROSITE" id="PS50109">
    <property type="entry name" value="HIS_KIN"/>
    <property type="match status" value="1"/>
</dbReference>
<dbReference type="InterPro" id="IPR003594">
    <property type="entry name" value="HATPase_dom"/>
</dbReference>
<evidence type="ECO:0000256" key="11">
    <source>
        <dbReference type="ARBA" id="ARBA00035100"/>
    </source>
</evidence>
<feature type="domain" description="Histidine kinase" evidence="14">
    <location>
        <begin position="180"/>
        <end position="414"/>
    </location>
</feature>
<feature type="compositionally biased region" description="Low complexity" evidence="13">
    <location>
        <begin position="143"/>
        <end position="163"/>
    </location>
</feature>
<name>A0A7I9VQ79_9BACT</name>
<protein>
    <recommendedName>
        <fullName evidence="3">Chemotaxis protein CheA</fullName>
        <ecNumber evidence="2">2.7.13.3</ecNumber>
    </recommendedName>
</protein>
<dbReference type="SUPFAM" id="SSF55874">
    <property type="entry name" value="ATPase domain of HSP90 chaperone/DNA topoisomerase II/histidine kinase"/>
    <property type="match status" value="1"/>
</dbReference>
<evidence type="ECO:0000256" key="3">
    <source>
        <dbReference type="ARBA" id="ARBA00021495"/>
    </source>
</evidence>
<dbReference type="InterPro" id="IPR036097">
    <property type="entry name" value="HisK_dim/P_sf"/>
</dbReference>
<dbReference type="InterPro" id="IPR004358">
    <property type="entry name" value="Sig_transdc_His_kin-like_C"/>
</dbReference>
<dbReference type="Gene3D" id="1.10.287.560">
    <property type="entry name" value="Histidine kinase CheA-like, homodimeric domain"/>
    <property type="match status" value="1"/>
</dbReference>
<dbReference type="FunFam" id="3.30.565.10:FF:000016">
    <property type="entry name" value="Chemotaxis protein CheA, putative"/>
    <property type="match status" value="1"/>
</dbReference>
<dbReference type="GO" id="GO:0000155">
    <property type="term" value="F:phosphorelay sensor kinase activity"/>
    <property type="evidence" value="ECO:0007669"/>
    <property type="project" value="InterPro"/>
</dbReference>
<feature type="domain" description="HPt" evidence="16">
    <location>
        <begin position="11"/>
        <end position="115"/>
    </location>
</feature>
<proteinExistence type="predicted"/>
<dbReference type="Pfam" id="PF01627">
    <property type="entry name" value="Hpt"/>
    <property type="match status" value="1"/>
</dbReference>
<dbReference type="InterPro" id="IPR004105">
    <property type="entry name" value="CheA-like_dim"/>
</dbReference>
<evidence type="ECO:0000313" key="17">
    <source>
        <dbReference type="EMBL" id="GEJ58398.1"/>
    </source>
</evidence>
<dbReference type="InterPro" id="IPR036061">
    <property type="entry name" value="CheW-like_dom_sf"/>
</dbReference>
<evidence type="ECO:0000256" key="10">
    <source>
        <dbReference type="ARBA" id="ARBA00023012"/>
    </source>
</evidence>
<dbReference type="Proteomes" id="UP000503640">
    <property type="component" value="Unassembled WGS sequence"/>
</dbReference>
<evidence type="ECO:0000256" key="12">
    <source>
        <dbReference type="PROSITE-ProRule" id="PRU00110"/>
    </source>
</evidence>
<keyword evidence="9" id="KW-0067">ATP-binding</keyword>
<dbReference type="EMBL" id="BJTG01000007">
    <property type="protein sequence ID" value="GEJ58398.1"/>
    <property type="molecule type" value="Genomic_DNA"/>
</dbReference>
<dbReference type="Gene3D" id="1.20.120.160">
    <property type="entry name" value="HPT domain"/>
    <property type="match status" value="1"/>
</dbReference>
<dbReference type="InterPro" id="IPR037006">
    <property type="entry name" value="CheA-like_homodim_sf"/>
</dbReference>
<dbReference type="Gene3D" id="3.30.565.10">
    <property type="entry name" value="Histidine kinase-like ATPase, C-terminal domain"/>
    <property type="match status" value="1"/>
</dbReference>
<evidence type="ECO:0000256" key="1">
    <source>
        <dbReference type="ARBA" id="ARBA00000085"/>
    </source>
</evidence>
<dbReference type="SUPFAM" id="SSF50341">
    <property type="entry name" value="CheW-like"/>
    <property type="match status" value="1"/>
</dbReference>
<dbReference type="SMART" id="SM00387">
    <property type="entry name" value="HATPase_c"/>
    <property type="match status" value="1"/>
</dbReference>
<dbReference type="SUPFAM" id="SSF47226">
    <property type="entry name" value="Histidine-containing phosphotransfer domain, HPT domain"/>
    <property type="match status" value="1"/>
</dbReference>
<dbReference type="GO" id="GO:0006935">
    <property type="term" value="P:chemotaxis"/>
    <property type="evidence" value="ECO:0007669"/>
    <property type="project" value="UniProtKB-KW"/>
</dbReference>
<dbReference type="EC" id="2.7.13.3" evidence="2"/>
<feature type="domain" description="CheW-like" evidence="15">
    <location>
        <begin position="416"/>
        <end position="546"/>
    </location>
</feature>
<dbReference type="InterPro" id="IPR002545">
    <property type="entry name" value="CheW-lke_dom"/>
</dbReference>
<organism evidence="17 18">
    <name type="scientific">Anaeromyxobacter diazotrophicus</name>
    <dbReference type="NCBI Taxonomy" id="2590199"/>
    <lineage>
        <taxon>Bacteria</taxon>
        <taxon>Pseudomonadati</taxon>
        <taxon>Myxococcota</taxon>
        <taxon>Myxococcia</taxon>
        <taxon>Myxococcales</taxon>
        <taxon>Cystobacterineae</taxon>
        <taxon>Anaeromyxobacteraceae</taxon>
        <taxon>Anaeromyxobacter</taxon>
    </lineage>
</organism>
<dbReference type="InterPro" id="IPR036641">
    <property type="entry name" value="HPT_dom_sf"/>
</dbReference>
<evidence type="ECO:0000259" key="15">
    <source>
        <dbReference type="PROSITE" id="PS50851"/>
    </source>
</evidence>
<dbReference type="AlphaFoldDB" id="A0A7I9VQ79"/>
<evidence type="ECO:0000256" key="5">
    <source>
        <dbReference type="ARBA" id="ARBA00022553"/>
    </source>
</evidence>
<dbReference type="PANTHER" id="PTHR43395:SF10">
    <property type="entry name" value="CHEMOTAXIS PROTEIN CHEA"/>
    <property type="match status" value="1"/>
</dbReference>
<evidence type="ECO:0000256" key="9">
    <source>
        <dbReference type="ARBA" id="ARBA00022840"/>
    </source>
</evidence>
<dbReference type="CDD" id="cd00731">
    <property type="entry name" value="CheA_reg"/>
    <property type="match status" value="1"/>
</dbReference>
<dbReference type="PANTHER" id="PTHR43395">
    <property type="entry name" value="SENSOR HISTIDINE KINASE CHEA"/>
    <property type="match status" value="1"/>
</dbReference>
<dbReference type="InterPro" id="IPR036890">
    <property type="entry name" value="HATPase_C_sf"/>
</dbReference>
<reference evidence="18" key="1">
    <citation type="journal article" date="2020" name="Appl. Environ. Microbiol.">
        <title>Diazotrophic Anaeromyxobacter Isolates from Soils.</title>
        <authorList>
            <person name="Masuda Y."/>
            <person name="Yamanaka H."/>
            <person name="Xu Z.X."/>
            <person name="Shiratori Y."/>
            <person name="Aono T."/>
            <person name="Amachi S."/>
            <person name="Senoo K."/>
            <person name="Itoh H."/>
        </authorList>
    </citation>
    <scope>NUCLEOTIDE SEQUENCE [LARGE SCALE GENOMIC DNA]</scope>
    <source>
        <strain evidence="18">R267</strain>
    </source>
</reference>
<sequence length="554" mass="59086">MDQQIDPGDEIEIDREVLVQAFVTEAGEVLAQMEQLALALESRPEDDETIHSLFRAAHTLKGSGSLVGFDAVRELAHATEDLLDKVRSRALRVSDGLVSLLLRSVDLLRVAVAEGAAGRTAASPETTSLGERLRRASGGEGAESGLAPAEAGTAAGAGAAAARPPRTLRVEVGKLDRMIDLSGEIAISRGRLADMLERRRTLSIEEILEAHREADRLYLDLQDLIMQARMVPLGPTFQQHFRTVRDLATAQGKQVRLTLEGEDVEVDTAVVEHIRDPLVHMVRNAVDHGIEAPADRTARGKDPCGRLTLRAFHEGALVVVQLADDGAGLDRDRIVRRAVERGLVTAGAALTDQEVYGLIFEPGFSTRDEVTEVSGRGVGMDVVRRNVDALRGSVSVDSVAGQGTTVTLRFPLTLAIIQGFRVVVGGDVYILPLDAVAECVELPAGADGGRTGVLNLRGRPLPYLRLRRYFELAGEPPARENVVVVEHEGAAVGLAVDALLGESQTVIKPLGRMLQGVRGVSGSAVLGDGRVALILDIPGLLRDALGRGHGALLS</sequence>
<dbReference type="Pfam" id="PF02518">
    <property type="entry name" value="HATPase_c"/>
    <property type="match status" value="1"/>
</dbReference>
<evidence type="ECO:0000256" key="8">
    <source>
        <dbReference type="ARBA" id="ARBA00022777"/>
    </source>
</evidence>
<evidence type="ECO:0000256" key="4">
    <source>
        <dbReference type="ARBA" id="ARBA00022500"/>
    </source>
</evidence>
<keyword evidence="10" id="KW-0902">Two-component regulatory system</keyword>
<keyword evidence="4" id="KW-0145">Chemotaxis</keyword>
<dbReference type="SMART" id="SM01231">
    <property type="entry name" value="H-kinase_dim"/>
    <property type="match status" value="1"/>
</dbReference>
<keyword evidence="5 12" id="KW-0597">Phosphoprotein</keyword>
<comment type="function">
    <text evidence="11">Involved in the transmission of sensory signals from the chemoreceptors to the flagellar motors. CheA is autophosphorylated; it can transfer its phosphate group to either CheB or CheY.</text>
</comment>
<evidence type="ECO:0000313" key="18">
    <source>
        <dbReference type="Proteomes" id="UP000503640"/>
    </source>
</evidence>
<dbReference type="CDD" id="cd00088">
    <property type="entry name" value="HPT"/>
    <property type="match status" value="1"/>
</dbReference>
<dbReference type="InterPro" id="IPR051315">
    <property type="entry name" value="Bact_Chemotaxis_CheA"/>
</dbReference>
<dbReference type="Pfam" id="PF01584">
    <property type="entry name" value="CheW"/>
    <property type="match status" value="1"/>
</dbReference>
<dbReference type="RefSeq" id="WP_176066898.1">
    <property type="nucleotide sequence ID" value="NZ_BJTG01000007.1"/>
</dbReference>
<dbReference type="PROSITE" id="PS50894">
    <property type="entry name" value="HPT"/>
    <property type="match status" value="1"/>
</dbReference>
<dbReference type="CDD" id="cd16916">
    <property type="entry name" value="HATPase_CheA-like"/>
    <property type="match status" value="1"/>
</dbReference>
<dbReference type="SMART" id="SM00073">
    <property type="entry name" value="HPT"/>
    <property type="match status" value="1"/>
</dbReference>
<dbReference type="GO" id="GO:0005524">
    <property type="term" value="F:ATP binding"/>
    <property type="evidence" value="ECO:0007669"/>
    <property type="project" value="UniProtKB-KW"/>
</dbReference>
<dbReference type="Pfam" id="PF02895">
    <property type="entry name" value="H-kinase_dim"/>
    <property type="match status" value="1"/>
</dbReference>
<dbReference type="InterPro" id="IPR008207">
    <property type="entry name" value="Sig_transdc_His_kin_Hpt_dom"/>
</dbReference>
<evidence type="ECO:0000256" key="2">
    <source>
        <dbReference type="ARBA" id="ARBA00012438"/>
    </source>
</evidence>
<keyword evidence="8" id="KW-0418">Kinase</keyword>
<dbReference type="InterPro" id="IPR005467">
    <property type="entry name" value="His_kinase_dom"/>
</dbReference>
<keyword evidence="18" id="KW-1185">Reference proteome</keyword>
<evidence type="ECO:0000256" key="6">
    <source>
        <dbReference type="ARBA" id="ARBA00022679"/>
    </source>
</evidence>
<dbReference type="SUPFAM" id="SSF47384">
    <property type="entry name" value="Homodimeric domain of signal transducing histidine kinase"/>
    <property type="match status" value="1"/>
</dbReference>
<dbReference type="SMART" id="SM00260">
    <property type="entry name" value="CheW"/>
    <property type="match status" value="1"/>
</dbReference>
<evidence type="ECO:0000259" key="14">
    <source>
        <dbReference type="PROSITE" id="PS50109"/>
    </source>
</evidence>
<keyword evidence="6" id="KW-0808">Transferase</keyword>
<dbReference type="PRINTS" id="PR00344">
    <property type="entry name" value="BCTRLSENSOR"/>
</dbReference>
<evidence type="ECO:0000256" key="13">
    <source>
        <dbReference type="SAM" id="MobiDB-lite"/>
    </source>
</evidence>